<protein>
    <recommendedName>
        <fullName evidence="2">SRR1-like domain-containing protein</fullName>
    </recommendedName>
</protein>
<reference evidence="3 4" key="1">
    <citation type="submission" date="2019-03" db="EMBL/GenBank/DDBJ databases">
        <title>Draft genome sequence of Xylaria hypoxylon DSM 108379, a ubiquitous saprotrophic-parasitic fungi on hardwood.</title>
        <authorList>
            <person name="Buettner E."/>
            <person name="Leonhardt S."/>
            <person name="Gebauer A.M."/>
            <person name="Liers C."/>
            <person name="Hofrichter M."/>
            <person name="Kellner H."/>
        </authorList>
    </citation>
    <scope>NUCLEOTIDE SEQUENCE [LARGE SCALE GENOMIC DNA]</scope>
    <source>
        <strain evidence="3 4">DSM 108379</strain>
    </source>
</reference>
<feature type="domain" description="SRR1-like" evidence="2">
    <location>
        <begin position="84"/>
        <end position="246"/>
    </location>
</feature>
<evidence type="ECO:0000313" key="4">
    <source>
        <dbReference type="Proteomes" id="UP000297716"/>
    </source>
</evidence>
<dbReference type="OrthoDB" id="5318346at2759"/>
<keyword evidence="4" id="KW-1185">Reference proteome</keyword>
<sequence>MLLAAEEHSSEPQEAWVKVHGRRGRRSRNKPVPIGSIPSKLVVSPPSLSLEQVKQDHDRLAGQWKSSPSYGQLQELLSSHTAIISGSVTKAICLGLGTFDPPDGAWEQKRKAHIQLAAFLAIVEHLQSNANHQVRCFFQEPILNSVDKAFIESLGHKVVESPIGFQLVDPAALVFGVHLYRDIYSQVIATHIPAMFVGTSYGTWEDFHGAENLDWARMKELDQLCVKAKFPENQADTTFSSTIIHWRQRDES</sequence>
<name>A0A4Z0YNN6_9PEZI</name>
<dbReference type="PANTHER" id="PTHR42080:SF1">
    <property type="entry name" value="SRR1-LIKE DOMAIN-CONTAINING PROTEIN"/>
    <property type="match status" value="1"/>
</dbReference>
<dbReference type="InterPro" id="IPR012942">
    <property type="entry name" value="SRR1-like"/>
</dbReference>
<gene>
    <name evidence="3" type="ORF">E0Z10_g9510</name>
</gene>
<evidence type="ECO:0000313" key="3">
    <source>
        <dbReference type="EMBL" id="TGJ79246.1"/>
    </source>
</evidence>
<proteinExistence type="predicted"/>
<accession>A0A4Z0YNN6</accession>
<evidence type="ECO:0000259" key="2">
    <source>
        <dbReference type="Pfam" id="PF07985"/>
    </source>
</evidence>
<feature type="region of interest" description="Disordered" evidence="1">
    <location>
        <begin position="1"/>
        <end position="36"/>
    </location>
</feature>
<dbReference type="EMBL" id="SKBN01000303">
    <property type="protein sequence ID" value="TGJ79246.1"/>
    <property type="molecule type" value="Genomic_DNA"/>
</dbReference>
<dbReference type="Pfam" id="PF07985">
    <property type="entry name" value="SRR1"/>
    <property type="match status" value="1"/>
</dbReference>
<comment type="caution">
    <text evidence="3">The sequence shown here is derived from an EMBL/GenBank/DDBJ whole genome shotgun (WGS) entry which is preliminary data.</text>
</comment>
<dbReference type="PANTHER" id="PTHR42080">
    <property type="entry name" value="SRR1 DOMAIN-CONTAINING PROTEIN"/>
    <property type="match status" value="1"/>
</dbReference>
<dbReference type="STRING" id="37992.A0A4Z0YNN6"/>
<feature type="compositionally biased region" description="Basic and acidic residues" evidence="1">
    <location>
        <begin position="1"/>
        <end position="11"/>
    </location>
</feature>
<organism evidence="3 4">
    <name type="scientific">Xylaria hypoxylon</name>
    <dbReference type="NCBI Taxonomy" id="37992"/>
    <lineage>
        <taxon>Eukaryota</taxon>
        <taxon>Fungi</taxon>
        <taxon>Dikarya</taxon>
        <taxon>Ascomycota</taxon>
        <taxon>Pezizomycotina</taxon>
        <taxon>Sordariomycetes</taxon>
        <taxon>Xylariomycetidae</taxon>
        <taxon>Xylariales</taxon>
        <taxon>Xylariaceae</taxon>
        <taxon>Xylaria</taxon>
    </lineage>
</organism>
<feature type="compositionally biased region" description="Basic residues" evidence="1">
    <location>
        <begin position="19"/>
        <end position="29"/>
    </location>
</feature>
<dbReference type="Proteomes" id="UP000297716">
    <property type="component" value="Unassembled WGS sequence"/>
</dbReference>
<dbReference type="AlphaFoldDB" id="A0A4Z0YNN6"/>
<evidence type="ECO:0000256" key="1">
    <source>
        <dbReference type="SAM" id="MobiDB-lite"/>
    </source>
</evidence>